<proteinExistence type="predicted"/>
<dbReference type="AlphaFoldDB" id="A0A382TRW0"/>
<organism evidence="2">
    <name type="scientific">marine metagenome</name>
    <dbReference type="NCBI Taxonomy" id="408172"/>
    <lineage>
        <taxon>unclassified sequences</taxon>
        <taxon>metagenomes</taxon>
        <taxon>ecological metagenomes</taxon>
    </lineage>
</organism>
<gene>
    <name evidence="2" type="ORF">METZ01_LOCUS377678</name>
</gene>
<dbReference type="InterPro" id="IPR036138">
    <property type="entry name" value="PBP_dimer_sf"/>
</dbReference>
<dbReference type="InterPro" id="IPR005311">
    <property type="entry name" value="PBP_dimer"/>
</dbReference>
<evidence type="ECO:0000259" key="1">
    <source>
        <dbReference type="Pfam" id="PF03717"/>
    </source>
</evidence>
<dbReference type="EMBL" id="UINC01138709">
    <property type="protein sequence ID" value="SVD24824.1"/>
    <property type="molecule type" value="Genomic_DNA"/>
</dbReference>
<dbReference type="SUPFAM" id="SSF56519">
    <property type="entry name" value="Penicillin binding protein dimerisation domain"/>
    <property type="match status" value="1"/>
</dbReference>
<dbReference type="GO" id="GO:0008658">
    <property type="term" value="F:penicillin binding"/>
    <property type="evidence" value="ECO:0007669"/>
    <property type="project" value="InterPro"/>
</dbReference>
<dbReference type="Pfam" id="PF03717">
    <property type="entry name" value="PBP_dimer"/>
    <property type="match status" value="1"/>
</dbReference>
<reference evidence="2" key="1">
    <citation type="submission" date="2018-05" db="EMBL/GenBank/DDBJ databases">
        <authorList>
            <person name="Lanie J.A."/>
            <person name="Ng W.-L."/>
            <person name="Kazmierczak K.M."/>
            <person name="Andrzejewski T.M."/>
            <person name="Davidsen T.M."/>
            <person name="Wayne K.J."/>
            <person name="Tettelin H."/>
            <person name="Glass J.I."/>
            <person name="Rusch D."/>
            <person name="Podicherti R."/>
            <person name="Tsui H.-C.T."/>
            <person name="Winkler M.E."/>
        </authorList>
    </citation>
    <scope>NUCLEOTIDE SEQUENCE</scope>
</reference>
<sequence length="160" mass="18284">MQNKASNKAEKTLTENAVRGNILDRNGNILAIDLIQKRVNLDPMIIQDEYIPLLAEALLIPIEEFKETIENKRANERKYFIVKKNLKVTDPILKNIAKLKQKKQWLEVCETKLISPSNNLIDKAKLLIGIEPEIKEKIEKKSCDDKIIAGVAIQSSGFRY</sequence>
<evidence type="ECO:0000313" key="2">
    <source>
        <dbReference type="EMBL" id="SVD24824.1"/>
    </source>
</evidence>
<feature type="non-terminal residue" evidence="2">
    <location>
        <position position="160"/>
    </location>
</feature>
<protein>
    <recommendedName>
        <fullName evidence="1">Penicillin-binding protein dimerisation domain-containing protein</fullName>
    </recommendedName>
</protein>
<dbReference type="Gene3D" id="3.90.1310.10">
    <property type="entry name" value="Penicillin-binding protein 2a (Domain 2)"/>
    <property type="match status" value="1"/>
</dbReference>
<name>A0A382TRW0_9ZZZZ</name>
<feature type="domain" description="Penicillin-binding protein dimerisation" evidence="1">
    <location>
        <begin position="15"/>
        <end position="100"/>
    </location>
</feature>
<accession>A0A382TRW0</accession>